<dbReference type="HOGENOM" id="CLU_2435741_0_0_9"/>
<dbReference type="OrthoDB" id="2649413at2"/>
<evidence type="ECO:0000313" key="2">
    <source>
        <dbReference type="Proteomes" id="UP000002145"/>
    </source>
</evidence>
<protein>
    <submittedName>
        <fullName evidence="1">Uncharacterized protein</fullName>
    </submittedName>
</protein>
<keyword evidence="2" id="KW-1185">Reference proteome</keyword>
<dbReference type="eggNOG" id="ENOG50335CP">
    <property type="taxonomic scope" value="Bacteria"/>
</dbReference>
<accession>A3DER6</accession>
<gene>
    <name evidence="1" type="ordered locus">Cthe_1213</name>
</gene>
<reference evidence="2" key="1">
    <citation type="submission" date="2007-02" db="EMBL/GenBank/DDBJ databases">
        <title>Complete sequence of Clostridium thermocellum ATCC 27405.</title>
        <authorList>
            <consortium name="US DOE Joint Genome Institute"/>
            <person name="Copeland A."/>
            <person name="Lucas S."/>
            <person name="Lapidus A."/>
            <person name="Barry K."/>
            <person name="Detter J.C."/>
            <person name="Glavina del Rio T."/>
            <person name="Hammon N."/>
            <person name="Israni S."/>
            <person name="Dalin E."/>
            <person name="Tice H."/>
            <person name="Pitluck S."/>
            <person name="Chertkov O."/>
            <person name="Brettin T."/>
            <person name="Bruce D."/>
            <person name="Han C."/>
            <person name="Tapia R."/>
            <person name="Gilna P."/>
            <person name="Schmutz J."/>
            <person name="Larimer F."/>
            <person name="Land M."/>
            <person name="Hauser L."/>
            <person name="Kyrpides N."/>
            <person name="Mikhailova N."/>
            <person name="Wu J.H.D."/>
            <person name="Newcomb M."/>
            <person name="Richardson P."/>
        </authorList>
    </citation>
    <scope>NUCLEOTIDE SEQUENCE [LARGE SCALE GENOMIC DNA]</scope>
    <source>
        <strain evidence="2">ATCC 27405 / DSM 1237 / JCM 9322 / NBRC 103400 / NCIMB 10682 / NRRL B-4536 / VPI 7372</strain>
    </source>
</reference>
<dbReference type="EMBL" id="CP000568">
    <property type="protein sequence ID" value="ABN52445.1"/>
    <property type="molecule type" value="Genomic_DNA"/>
</dbReference>
<name>A3DER6_ACET2</name>
<dbReference type="KEGG" id="cth:Cthe_1213"/>
<proteinExistence type="predicted"/>
<dbReference type="AlphaFoldDB" id="A3DER6"/>
<evidence type="ECO:0000313" key="1">
    <source>
        <dbReference type="EMBL" id="ABN52445.1"/>
    </source>
</evidence>
<organism evidence="1 2">
    <name type="scientific">Acetivibrio thermocellus (strain ATCC 27405 / DSM 1237 / JCM 9322 / NBRC 103400 / NCIMB 10682 / NRRL B-4536 / VPI 7372)</name>
    <name type="common">Clostridium thermocellum</name>
    <dbReference type="NCBI Taxonomy" id="203119"/>
    <lineage>
        <taxon>Bacteria</taxon>
        <taxon>Bacillati</taxon>
        <taxon>Bacillota</taxon>
        <taxon>Clostridia</taxon>
        <taxon>Eubacteriales</taxon>
        <taxon>Oscillospiraceae</taxon>
        <taxon>Acetivibrio</taxon>
    </lineage>
</organism>
<sequence>MVKLEESLGSIEKVLDEYLLSLQVDIDFDKYFTDKKSYNKLRKEKLLKIDESSIITVEEIERKYFETLQKFNDYLNNSNNNSPDTDVGNN</sequence>
<reference evidence="1 2" key="2">
    <citation type="journal article" date="2013" name="Biotechnol. Biofuels">
        <title>Global transcriptome analysis of Clostridium thermocellum ATCC 27405 during growth on dilute acid pretreated Populus and switchgrass.</title>
        <authorList>
            <person name="Wilson C.M."/>
            <person name="Rodriguez M.Jr."/>
            <person name="Johnson C.M."/>
            <person name="Martin S.L."/>
            <person name="Chu T.M."/>
            <person name="Wolfinger R.D."/>
            <person name="Hauser L.J."/>
            <person name="Land M.L."/>
            <person name="Klingeman D.M."/>
            <person name="Syed M.H."/>
            <person name="Ragauskas A.J."/>
            <person name="Tschaplinski T.J."/>
            <person name="Mielenz J.R."/>
            <person name="Brown S.D."/>
        </authorList>
    </citation>
    <scope>NUCLEOTIDE SEQUENCE [LARGE SCALE GENOMIC DNA]</scope>
    <source>
        <strain evidence="2">ATCC 27405 / DSM 1237 / JCM 9322 / NBRC 103400 / NCIMB 10682 / NRRL B-4536 / VPI 7372</strain>
    </source>
</reference>
<dbReference type="Proteomes" id="UP000002145">
    <property type="component" value="Chromosome"/>
</dbReference>